<keyword evidence="1 2" id="KW-0732">Signal</keyword>
<dbReference type="Proteomes" id="UP000184488">
    <property type="component" value="Unassembled WGS sequence"/>
</dbReference>
<proteinExistence type="predicted"/>
<evidence type="ECO:0000313" key="4">
    <source>
        <dbReference type="Proteomes" id="UP000184488"/>
    </source>
</evidence>
<evidence type="ECO:0000313" key="3">
    <source>
        <dbReference type="EMBL" id="SHI91602.1"/>
    </source>
</evidence>
<sequence>MRKIIFTKVLLLFCVLINAQCVINNGTLNSSCIGDGYNTSNQCVSNWLATHGTPTAMGTVGGNTWVWLWSHSNTGEGIRTSYNFQSGKTYLISFRVRATTNISNPNSTVLNSRLNVRAASGLSSTNATGIPNPTNVQTIWSETVANVGSTWRTISLFYTPTSNFSQLWLYPLMTADSGANNSAQIQMEVDDITVNSAINASLFFQNAAGTRKTDFCPGEDVYMNGTNSIDETQYYIDIWRRPIGSTGAFQWQTQLGTNGWTLGQVGVLNLSNLFAAQNYFFVDGFEYQVKLAVGNSCVPWVEATRTFRVLSNNASPAFTFVSSCAPNGTISVTANATDTTTGLNHWWALMESNAQGATSDAATIGQVGLTQSGNTVTFTGLSRTKFYYIKHGVYSTCVNWTEQRTALPQNVSWSNYTTNFNLAPSSNLNGNVTVTAAAHNNPVFVNHHWSIFYAPNGSTTGNSNVPGNPDQCCTNASATFSANLVVNQWYYIKHGVWNDCMPWNETRKAFRVVIQGLLADGSPNYAIEESLTDEKTKARQANETVTQEETVLYPNPVTVGEKLTFTTAGYEVTEVKTIDYTGNTRILPFSKTNDKAIEMSVSNQYKPGIYTLKLSCKEGKVITKKLVIK</sequence>
<dbReference type="STRING" id="415425.SAMN05444363_2087"/>
<gene>
    <name evidence="3" type="ORF">SAMN05444363_2087</name>
</gene>
<dbReference type="RefSeq" id="WP_073311092.1">
    <property type="nucleotide sequence ID" value="NZ_FQZI01000003.1"/>
</dbReference>
<reference evidence="4" key="1">
    <citation type="submission" date="2016-11" db="EMBL/GenBank/DDBJ databases">
        <authorList>
            <person name="Varghese N."/>
            <person name="Submissions S."/>
        </authorList>
    </citation>
    <scope>NUCLEOTIDE SEQUENCE [LARGE SCALE GENOMIC DNA]</scope>
    <source>
        <strain evidence="4">DSM 18829</strain>
    </source>
</reference>
<dbReference type="AlphaFoldDB" id="A0A1M6F1N0"/>
<evidence type="ECO:0000256" key="1">
    <source>
        <dbReference type="ARBA" id="ARBA00022729"/>
    </source>
</evidence>
<dbReference type="OrthoDB" id="1154393at2"/>
<keyword evidence="4" id="KW-1185">Reference proteome</keyword>
<feature type="chain" id="PRO_5012951776" evidence="2">
    <location>
        <begin position="20"/>
        <end position="629"/>
    </location>
</feature>
<dbReference type="EMBL" id="FQZI01000003">
    <property type="protein sequence ID" value="SHI91602.1"/>
    <property type="molecule type" value="Genomic_DNA"/>
</dbReference>
<organism evidence="3 4">
    <name type="scientific">Flavobacterium terrae</name>
    <dbReference type="NCBI Taxonomy" id="415425"/>
    <lineage>
        <taxon>Bacteria</taxon>
        <taxon>Pseudomonadati</taxon>
        <taxon>Bacteroidota</taxon>
        <taxon>Flavobacteriia</taxon>
        <taxon>Flavobacteriales</taxon>
        <taxon>Flavobacteriaceae</taxon>
        <taxon>Flavobacterium</taxon>
    </lineage>
</organism>
<dbReference type="InterPro" id="IPR026444">
    <property type="entry name" value="Secre_tail"/>
</dbReference>
<evidence type="ECO:0000256" key="2">
    <source>
        <dbReference type="SAM" id="SignalP"/>
    </source>
</evidence>
<name>A0A1M6F1N0_9FLAO</name>
<protein>
    <submittedName>
        <fullName evidence="3">Por secretion system C-terminal sorting domain-containing protein</fullName>
    </submittedName>
</protein>
<feature type="signal peptide" evidence="2">
    <location>
        <begin position="1"/>
        <end position="19"/>
    </location>
</feature>
<accession>A0A1M6F1N0</accession>
<dbReference type="NCBIfam" id="TIGR04183">
    <property type="entry name" value="Por_Secre_tail"/>
    <property type="match status" value="1"/>
</dbReference>